<name>A0ACB8AUW3_9AGAM</name>
<dbReference type="Proteomes" id="UP000790709">
    <property type="component" value="Unassembled WGS sequence"/>
</dbReference>
<sequence>MSLDGNITLTSVVAQVTVPGIIQVPAMDNSLGALLIGCYCATALYGLVTHQVYRYFRMYPGDTQGLKLTCLVSCGPIVRKIIIILMIILRVNLNSVTDLCNFDSKLLRKAAVLLCVTTTSKRNLRSKEMPVSGKKLPLLVTINDRDKLSDWQITLSVIRLGFGIATTAISLNFRQWIMCTGVDLDVDLC</sequence>
<protein>
    <submittedName>
        <fullName evidence="1">Uncharacterized protein</fullName>
    </submittedName>
</protein>
<proteinExistence type="predicted"/>
<organism evidence="1 2">
    <name type="scientific">Leucogyrophana mollusca</name>
    <dbReference type="NCBI Taxonomy" id="85980"/>
    <lineage>
        <taxon>Eukaryota</taxon>
        <taxon>Fungi</taxon>
        <taxon>Dikarya</taxon>
        <taxon>Basidiomycota</taxon>
        <taxon>Agaricomycotina</taxon>
        <taxon>Agaricomycetes</taxon>
        <taxon>Agaricomycetidae</taxon>
        <taxon>Boletales</taxon>
        <taxon>Boletales incertae sedis</taxon>
        <taxon>Leucogyrophana</taxon>
    </lineage>
</organism>
<accession>A0ACB8AUW3</accession>
<keyword evidence="2" id="KW-1185">Reference proteome</keyword>
<evidence type="ECO:0000313" key="2">
    <source>
        <dbReference type="Proteomes" id="UP000790709"/>
    </source>
</evidence>
<gene>
    <name evidence="1" type="ORF">BV22DRAFT_1052717</name>
</gene>
<reference evidence="1" key="1">
    <citation type="journal article" date="2021" name="New Phytol.">
        <title>Evolutionary innovations through gain and loss of genes in the ectomycorrhizal Boletales.</title>
        <authorList>
            <person name="Wu G."/>
            <person name="Miyauchi S."/>
            <person name="Morin E."/>
            <person name="Kuo A."/>
            <person name="Drula E."/>
            <person name="Varga T."/>
            <person name="Kohler A."/>
            <person name="Feng B."/>
            <person name="Cao Y."/>
            <person name="Lipzen A."/>
            <person name="Daum C."/>
            <person name="Hundley H."/>
            <person name="Pangilinan J."/>
            <person name="Johnson J."/>
            <person name="Barry K."/>
            <person name="LaButti K."/>
            <person name="Ng V."/>
            <person name="Ahrendt S."/>
            <person name="Min B."/>
            <person name="Choi I.G."/>
            <person name="Park H."/>
            <person name="Plett J.M."/>
            <person name="Magnuson J."/>
            <person name="Spatafora J.W."/>
            <person name="Nagy L.G."/>
            <person name="Henrissat B."/>
            <person name="Grigoriev I.V."/>
            <person name="Yang Z.L."/>
            <person name="Xu J."/>
            <person name="Martin F.M."/>
        </authorList>
    </citation>
    <scope>NUCLEOTIDE SEQUENCE</scope>
    <source>
        <strain evidence="1">KUC20120723A-06</strain>
    </source>
</reference>
<evidence type="ECO:0000313" key="1">
    <source>
        <dbReference type="EMBL" id="KAH7917054.1"/>
    </source>
</evidence>
<dbReference type="EMBL" id="MU267314">
    <property type="protein sequence ID" value="KAH7917054.1"/>
    <property type="molecule type" value="Genomic_DNA"/>
</dbReference>
<comment type="caution">
    <text evidence="1">The sequence shown here is derived from an EMBL/GenBank/DDBJ whole genome shotgun (WGS) entry which is preliminary data.</text>
</comment>